<keyword evidence="16" id="KW-1185">Reference proteome</keyword>
<dbReference type="HAMAP" id="MF_00034">
    <property type="entry name" value="RuvC"/>
    <property type="match status" value="1"/>
</dbReference>
<dbReference type="SUPFAM" id="SSF53098">
    <property type="entry name" value="Ribonuclease H-like"/>
    <property type="match status" value="1"/>
</dbReference>
<organism evidence="15 16">
    <name type="scientific">Bisgaardia hudsonensis</name>
    <dbReference type="NCBI Taxonomy" id="109472"/>
    <lineage>
        <taxon>Bacteria</taxon>
        <taxon>Pseudomonadati</taxon>
        <taxon>Pseudomonadota</taxon>
        <taxon>Gammaproteobacteria</taxon>
        <taxon>Pasteurellales</taxon>
        <taxon>Pasteurellaceae</taxon>
        <taxon>Bisgaardia</taxon>
    </lineage>
</organism>
<dbReference type="PRINTS" id="PR00696">
    <property type="entry name" value="RSOLVASERUVC"/>
</dbReference>
<dbReference type="PANTHER" id="PTHR30194:SF3">
    <property type="entry name" value="CROSSOVER JUNCTION ENDODEOXYRIBONUCLEASE RUVC"/>
    <property type="match status" value="1"/>
</dbReference>
<comment type="subcellular location">
    <subcellularLocation>
        <location evidence="13">Cytoplasm</location>
    </subcellularLocation>
</comment>
<comment type="function">
    <text evidence="13">The RuvA-RuvB-RuvC complex processes Holliday junction (HJ) DNA during genetic recombination and DNA repair. Endonuclease that resolves HJ intermediates. Cleaves cruciform DNA by making single-stranded nicks across the HJ at symmetrical positions within the homologous arms, yielding a 5'-phosphate and a 3'-hydroxyl group; requires a central core of homology in the junction. The consensus cleavage sequence is 5'-(A/T)TT(C/G)-3'. Cleavage occurs on the 3'-side of the TT dinucleotide at the point of strand exchange. HJ branch migration catalyzed by RuvA-RuvB allows RuvC to scan DNA until it finds its consensus sequence, where it cleaves and resolves the cruciform DNA.</text>
</comment>
<sequence length="190" mass="20782">MSIILGIDPGSRVTGYGVIKQTGSKLEYLGSGAIRTKVEDLPTRLKRIYAGVAEIITQFHPNFFAIEEVFLSKNANSALKLGQARGTAIVAAVNYDLPVFEYAARLVKQTVTGSGAADKIQVQDMVTRILKLSDYPQADAADALAIAITHSHTMQHSLQISKNLILNKTHEKTTALLQPRYSRGRFRLKG</sequence>
<keyword evidence="7 13" id="KW-0378">Hydrolase</keyword>
<dbReference type="InterPro" id="IPR020563">
    <property type="entry name" value="X-over_junc_endoDNase_Mg_BS"/>
</dbReference>
<keyword evidence="3 13" id="KW-0540">Nuclease</keyword>
<dbReference type="Gene3D" id="3.30.420.10">
    <property type="entry name" value="Ribonuclease H-like superfamily/Ribonuclease H"/>
    <property type="match status" value="1"/>
</dbReference>
<dbReference type="NCBIfam" id="TIGR00228">
    <property type="entry name" value="ruvC"/>
    <property type="match status" value="1"/>
</dbReference>
<evidence type="ECO:0000313" key="15">
    <source>
        <dbReference type="EMBL" id="TCP12752.1"/>
    </source>
</evidence>
<keyword evidence="11 13" id="KW-0234">DNA repair</keyword>
<feature type="active site" evidence="13">
    <location>
        <position position="8"/>
    </location>
</feature>
<keyword evidence="10 13" id="KW-0233">DNA recombination</keyword>
<evidence type="ECO:0000256" key="1">
    <source>
        <dbReference type="ARBA" id="ARBA00009518"/>
    </source>
</evidence>
<dbReference type="GO" id="GO:0003677">
    <property type="term" value="F:DNA binding"/>
    <property type="evidence" value="ECO:0007669"/>
    <property type="project" value="UniProtKB-KW"/>
</dbReference>
<feature type="binding site" evidence="13">
    <location>
        <position position="139"/>
    </location>
    <ligand>
        <name>Mg(2+)</name>
        <dbReference type="ChEBI" id="CHEBI:18420"/>
        <label>1</label>
    </ligand>
</feature>
<comment type="subunit">
    <text evidence="13">Homodimer which binds Holliday junction (HJ) DNA. The HJ becomes 2-fold symmetrical on binding to RuvC with unstacked arms; it has a different conformation from HJ DNA in complex with RuvA. In the full resolvosome a probable DNA-RuvA(4)-RuvB(12)-RuvC(2) complex forms which resolves the HJ.</text>
</comment>
<dbReference type="PANTHER" id="PTHR30194">
    <property type="entry name" value="CROSSOVER JUNCTION ENDODEOXYRIBONUCLEASE RUVC"/>
    <property type="match status" value="1"/>
</dbReference>
<keyword evidence="9 13" id="KW-0238">DNA-binding</keyword>
<dbReference type="GO" id="GO:0008821">
    <property type="term" value="F:crossover junction DNA endonuclease activity"/>
    <property type="evidence" value="ECO:0007669"/>
    <property type="project" value="UniProtKB-UniRule"/>
</dbReference>
<dbReference type="FunFam" id="3.30.420.10:FF:000002">
    <property type="entry name" value="Crossover junction endodeoxyribonuclease RuvC"/>
    <property type="match status" value="1"/>
</dbReference>
<dbReference type="AlphaFoldDB" id="A0A4R2N038"/>
<evidence type="ECO:0000256" key="3">
    <source>
        <dbReference type="ARBA" id="ARBA00022722"/>
    </source>
</evidence>
<dbReference type="GO" id="GO:0005737">
    <property type="term" value="C:cytoplasm"/>
    <property type="evidence" value="ECO:0007669"/>
    <property type="project" value="UniProtKB-SubCell"/>
</dbReference>
<gene>
    <name evidence="13" type="primary">ruvC</name>
    <name evidence="15" type="ORF">EV697_10356</name>
</gene>
<keyword evidence="4 13" id="KW-0479">Metal-binding</keyword>
<keyword evidence="2 13" id="KW-0963">Cytoplasm</keyword>
<dbReference type="CDD" id="cd16962">
    <property type="entry name" value="RuvC"/>
    <property type="match status" value="1"/>
</dbReference>
<evidence type="ECO:0000256" key="12">
    <source>
        <dbReference type="ARBA" id="ARBA00029354"/>
    </source>
</evidence>
<comment type="caution">
    <text evidence="15">The sequence shown here is derived from an EMBL/GenBank/DDBJ whole genome shotgun (WGS) entry which is preliminary data.</text>
</comment>
<dbReference type="GO" id="GO:0006310">
    <property type="term" value="P:DNA recombination"/>
    <property type="evidence" value="ECO:0007669"/>
    <property type="project" value="UniProtKB-UniRule"/>
</dbReference>
<dbReference type="RefSeq" id="WP_132023310.1">
    <property type="nucleotide sequence ID" value="NZ_CP016605.1"/>
</dbReference>
<dbReference type="PROSITE" id="PS01321">
    <property type="entry name" value="RUVC"/>
    <property type="match status" value="1"/>
</dbReference>
<keyword evidence="8 13" id="KW-0460">Magnesium</keyword>
<feature type="binding site" evidence="13">
    <location>
        <position position="8"/>
    </location>
    <ligand>
        <name>Mg(2+)</name>
        <dbReference type="ChEBI" id="CHEBI:18420"/>
        <label>1</label>
    </ligand>
</feature>
<evidence type="ECO:0000256" key="11">
    <source>
        <dbReference type="ARBA" id="ARBA00023204"/>
    </source>
</evidence>
<dbReference type="InterPro" id="IPR036397">
    <property type="entry name" value="RNaseH_sf"/>
</dbReference>
<dbReference type="EMBL" id="SLXI01000003">
    <property type="protein sequence ID" value="TCP12752.1"/>
    <property type="molecule type" value="Genomic_DNA"/>
</dbReference>
<dbReference type="GO" id="GO:0048476">
    <property type="term" value="C:Holliday junction resolvase complex"/>
    <property type="evidence" value="ECO:0007669"/>
    <property type="project" value="UniProtKB-UniRule"/>
</dbReference>
<feature type="active site" evidence="13">
    <location>
        <position position="67"/>
    </location>
</feature>
<comment type="cofactor">
    <cofactor evidence="13">
        <name>Mg(2+)</name>
        <dbReference type="ChEBI" id="CHEBI:18420"/>
    </cofactor>
    <text evidence="13">Binds 2 Mg(2+) ion per subunit.</text>
</comment>
<evidence type="ECO:0000256" key="10">
    <source>
        <dbReference type="ARBA" id="ARBA00023172"/>
    </source>
</evidence>
<dbReference type="OrthoDB" id="9805499at2"/>
<dbReference type="InterPro" id="IPR002176">
    <property type="entry name" value="X-over_junc_endoDNase_RuvC"/>
</dbReference>
<accession>A0A4R2N038</accession>
<comment type="similarity">
    <text evidence="1 13">Belongs to the RuvC family.</text>
</comment>
<evidence type="ECO:0000256" key="14">
    <source>
        <dbReference type="NCBIfam" id="TIGR00228"/>
    </source>
</evidence>
<feature type="binding site" evidence="13">
    <location>
        <position position="67"/>
    </location>
    <ligand>
        <name>Mg(2+)</name>
        <dbReference type="ChEBI" id="CHEBI:18420"/>
        <label>2</label>
    </ligand>
</feature>
<evidence type="ECO:0000256" key="7">
    <source>
        <dbReference type="ARBA" id="ARBA00022801"/>
    </source>
</evidence>
<name>A0A4R2N038_9PAST</name>
<feature type="active site" evidence="13">
    <location>
        <position position="139"/>
    </location>
</feature>
<dbReference type="InterPro" id="IPR012337">
    <property type="entry name" value="RNaseH-like_sf"/>
</dbReference>
<dbReference type="Proteomes" id="UP000294841">
    <property type="component" value="Unassembled WGS sequence"/>
</dbReference>
<evidence type="ECO:0000256" key="8">
    <source>
        <dbReference type="ARBA" id="ARBA00022842"/>
    </source>
</evidence>
<dbReference type="EC" id="3.1.21.10" evidence="13 14"/>
<keyword evidence="5 13" id="KW-0255">Endonuclease</keyword>
<comment type="catalytic activity">
    <reaction evidence="12 13">
        <text>Endonucleolytic cleavage at a junction such as a reciprocal single-stranded crossover between two homologous DNA duplexes (Holliday junction).</text>
        <dbReference type="EC" id="3.1.21.10"/>
    </reaction>
</comment>
<evidence type="ECO:0000256" key="4">
    <source>
        <dbReference type="ARBA" id="ARBA00022723"/>
    </source>
</evidence>
<dbReference type="GO" id="GO:0000287">
    <property type="term" value="F:magnesium ion binding"/>
    <property type="evidence" value="ECO:0007669"/>
    <property type="project" value="UniProtKB-UniRule"/>
</dbReference>
<evidence type="ECO:0000256" key="2">
    <source>
        <dbReference type="ARBA" id="ARBA00022490"/>
    </source>
</evidence>
<evidence type="ECO:0000256" key="5">
    <source>
        <dbReference type="ARBA" id="ARBA00022759"/>
    </source>
</evidence>
<dbReference type="GO" id="GO:0006281">
    <property type="term" value="P:DNA repair"/>
    <property type="evidence" value="ECO:0007669"/>
    <property type="project" value="UniProtKB-UniRule"/>
</dbReference>
<evidence type="ECO:0000313" key="16">
    <source>
        <dbReference type="Proteomes" id="UP000294841"/>
    </source>
</evidence>
<reference evidence="15 16" key="1">
    <citation type="submission" date="2019-03" db="EMBL/GenBank/DDBJ databases">
        <title>Genomic Encyclopedia of Type Strains, Phase IV (KMG-IV): sequencing the most valuable type-strain genomes for metagenomic binning, comparative biology and taxonomic classification.</title>
        <authorList>
            <person name="Goeker M."/>
        </authorList>
    </citation>
    <scope>NUCLEOTIDE SEQUENCE [LARGE SCALE GENOMIC DNA]</scope>
    <source>
        <strain evidence="15 16">DSM 28231</strain>
    </source>
</reference>
<evidence type="ECO:0000256" key="6">
    <source>
        <dbReference type="ARBA" id="ARBA00022763"/>
    </source>
</evidence>
<evidence type="ECO:0000256" key="13">
    <source>
        <dbReference type="HAMAP-Rule" id="MF_00034"/>
    </source>
</evidence>
<protein>
    <recommendedName>
        <fullName evidence="13 14">Crossover junction endodeoxyribonuclease RuvC</fullName>
        <ecNumber evidence="13 14">3.1.21.10</ecNumber>
    </recommendedName>
    <alternativeName>
        <fullName evidence="13">Holliday junction nuclease RuvC</fullName>
    </alternativeName>
    <alternativeName>
        <fullName evidence="13">Holliday junction resolvase RuvC</fullName>
    </alternativeName>
</protein>
<keyword evidence="6 13" id="KW-0227">DNA damage</keyword>
<dbReference type="Pfam" id="PF02075">
    <property type="entry name" value="RuvC"/>
    <property type="match status" value="1"/>
</dbReference>
<proteinExistence type="inferred from homology"/>
<evidence type="ECO:0000256" key="9">
    <source>
        <dbReference type="ARBA" id="ARBA00023125"/>
    </source>
</evidence>